<dbReference type="AlphaFoldDB" id="A0A8B6DCF1"/>
<gene>
    <name evidence="2" type="ORF">MGAL_10B022107</name>
</gene>
<feature type="compositionally biased region" description="Polar residues" evidence="1">
    <location>
        <begin position="172"/>
        <end position="181"/>
    </location>
</feature>
<evidence type="ECO:0000256" key="1">
    <source>
        <dbReference type="SAM" id="MobiDB-lite"/>
    </source>
</evidence>
<feature type="compositionally biased region" description="Low complexity" evidence="1">
    <location>
        <begin position="836"/>
        <end position="854"/>
    </location>
</feature>
<feature type="compositionally biased region" description="Basic and acidic residues" evidence="1">
    <location>
        <begin position="959"/>
        <end position="972"/>
    </location>
</feature>
<evidence type="ECO:0008006" key="4">
    <source>
        <dbReference type="Google" id="ProtNLM"/>
    </source>
</evidence>
<dbReference type="OrthoDB" id="6621371at2759"/>
<protein>
    <recommendedName>
        <fullName evidence="4">DUF4592 domain-containing protein</fullName>
    </recommendedName>
</protein>
<feature type="compositionally biased region" description="Basic and acidic residues" evidence="1">
    <location>
        <begin position="17"/>
        <end position="27"/>
    </location>
</feature>
<feature type="compositionally biased region" description="Basic and acidic residues" evidence="1">
    <location>
        <begin position="272"/>
        <end position="282"/>
    </location>
</feature>
<feature type="compositionally biased region" description="Basic and acidic residues" evidence="1">
    <location>
        <begin position="739"/>
        <end position="748"/>
    </location>
</feature>
<accession>A0A8B6DCF1</accession>
<feature type="compositionally biased region" description="Pro residues" evidence="1">
    <location>
        <begin position="300"/>
        <end position="311"/>
    </location>
</feature>
<feature type="compositionally biased region" description="Polar residues" evidence="1">
    <location>
        <begin position="56"/>
        <end position="71"/>
    </location>
</feature>
<feature type="compositionally biased region" description="Polar residues" evidence="1">
    <location>
        <begin position="530"/>
        <end position="541"/>
    </location>
</feature>
<feature type="region of interest" description="Disordered" evidence="1">
    <location>
        <begin position="1"/>
        <end position="33"/>
    </location>
</feature>
<feature type="compositionally biased region" description="Basic and acidic residues" evidence="1">
    <location>
        <begin position="377"/>
        <end position="396"/>
    </location>
</feature>
<comment type="caution">
    <text evidence="2">The sequence shown here is derived from an EMBL/GenBank/DDBJ whole genome shotgun (WGS) entry which is preliminary data.</text>
</comment>
<feature type="region of interest" description="Disordered" evidence="1">
    <location>
        <begin position="46"/>
        <end position="100"/>
    </location>
</feature>
<reference evidence="2" key="1">
    <citation type="submission" date="2018-11" db="EMBL/GenBank/DDBJ databases">
        <authorList>
            <person name="Alioto T."/>
            <person name="Alioto T."/>
        </authorList>
    </citation>
    <scope>NUCLEOTIDE SEQUENCE</scope>
</reference>
<feature type="compositionally biased region" description="Basic and acidic residues" evidence="1">
    <location>
        <begin position="572"/>
        <end position="581"/>
    </location>
</feature>
<dbReference type="Proteomes" id="UP000596742">
    <property type="component" value="Unassembled WGS sequence"/>
</dbReference>
<feature type="compositionally biased region" description="Basic and acidic residues" evidence="1">
    <location>
        <begin position="933"/>
        <end position="948"/>
    </location>
</feature>
<feature type="region of interest" description="Disordered" evidence="1">
    <location>
        <begin position="135"/>
        <end position="324"/>
    </location>
</feature>
<feature type="compositionally biased region" description="Basic and acidic residues" evidence="1">
    <location>
        <begin position="773"/>
        <end position="793"/>
    </location>
</feature>
<feature type="compositionally biased region" description="Basic residues" evidence="1">
    <location>
        <begin position="238"/>
        <end position="264"/>
    </location>
</feature>
<feature type="compositionally biased region" description="Basic and acidic residues" evidence="1">
    <location>
        <begin position="874"/>
        <end position="894"/>
    </location>
</feature>
<sequence>MAAAPGEVTHLPGSSDDVARVGEDPRDGKKKKFRPFVAMKKFFKGGSSKKGIKSESAVSIKSRSLQAITQQDDSDDDGGFRKRSRMGGSRSMSEDSVFIPEVKEPKMDAIRKTAISMESLNKDFQSELASKLKKRYSLHSSDDEALPQSPTPPITTADIVMGGGLKPLKSPNRGSDISIDTSEAEEDDPFTTDWRKSVASVSERKSSTQSLPDTVEMDLDLSAIGKETSTLSNDAARHRISVKRNLPKRRPSGTRKTKDAKRHSATSPLPQVKEESPTKSDDQISPVTPEPLSPKSPVTPISPKPLSPKPTSPKSDLFSRFEDKIPERTLVPIIQNVEDATPKTLEQKKADDHRTVISIAHESETGRHISFGSGTKLNDKPDDKPPIKSMSLDRKMNYNMSDYSKPTDDIRHIAKLSRQRPKSLHDSMLPSNTSEADSELSKTFNKLKKNSVKDAESAIPSDSKQDTGFVIVGSFKNKDRDKDIPFGARRPQPKTQSTPFNEGLSTKPEVSATTTQGKSSSAKSDLVNKSPVSPTKQNITYVLTKEPLKSQSSLTGDKKDNSPAKPSVAMEMKSEKTDSHKAPLKQTLSDGKKELEKEIIIDTKGAENSKDPKSNYENVILNFESGSKNKTSDTKESEKPKDKNVIISANDNKDDTSLKGRNSNYDNIIITPSDAAANKLASPREEYRLKRASRSRTLPEQPVTAEILSGKTSSRKDSLTQSFRIKEESLKTNIILETSETKPEDSKKIMSTSFNASQTTDSTLPLWKQNLKKRQEDSKEKENDIAKDKDKTPKTTFGGRLSSFSESVKEKSTPKSVFSSGSAAEPSKDKAVPKVSESLGFKSSFKGSSSVSSEPPKDTKVNKPAFSGISSMNKDNKDTKNNDKKTETKSEEKSQIPASSFSKSFGGSTKATSTGRNVSLDTPKGWKPSSSKVKIEIIEKTEPSEESSKPPIGRTTTAKKTEEVNGDEHPSEDFDFLEHVSLTKFYRDCDTEKEFLFSEVTEKRNESPLILEYCGNVRVNQK</sequence>
<feature type="compositionally biased region" description="Polar residues" evidence="1">
    <location>
        <begin position="511"/>
        <end position="523"/>
    </location>
</feature>
<feature type="compositionally biased region" description="Basic and acidic residues" evidence="1">
    <location>
        <begin position="590"/>
        <end position="614"/>
    </location>
</feature>
<feature type="compositionally biased region" description="Basic residues" evidence="1">
    <location>
        <begin position="413"/>
        <end position="422"/>
    </location>
</feature>
<feature type="compositionally biased region" description="Low complexity" evidence="1">
    <location>
        <begin position="898"/>
        <end position="911"/>
    </location>
</feature>
<feature type="region of interest" description="Disordered" evidence="1">
    <location>
        <begin position="736"/>
        <end position="972"/>
    </location>
</feature>
<feature type="compositionally biased region" description="Polar residues" evidence="1">
    <location>
        <begin position="493"/>
        <end position="504"/>
    </location>
</feature>
<feature type="compositionally biased region" description="Basic and acidic residues" evidence="1">
    <location>
        <begin position="630"/>
        <end position="644"/>
    </location>
</feature>
<evidence type="ECO:0000313" key="3">
    <source>
        <dbReference type="Proteomes" id="UP000596742"/>
    </source>
</evidence>
<feature type="region of interest" description="Disordered" evidence="1">
    <location>
        <begin position="362"/>
        <end position="721"/>
    </location>
</feature>
<organism evidence="2 3">
    <name type="scientific">Mytilus galloprovincialis</name>
    <name type="common">Mediterranean mussel</name>
    <dbReference type="NCBI Taxonomy" id="29158"/>
    <lineage>
        <taxon>Eukaryota</taxon>
        <taxon>Metazoa</taxon>
        <taxon>Spiralia</taxon>
        <taxon>Lophotrochozoa</taxon>
        <taxon>Mollusca</taxon>
        <taxon>Bivalvia</taxon>
        <taxon>Autobranchia</taxon>
        <taxon>Pteriomorphia</taxon>
        <taxon>Mytilida</taxon>
        <taxon>Mytiloidea</taxon>
        <taxon>Mytilidae</taxon>
        <taxon>Mytilinae</taxon>
        <taxon>Mytilus</taxon>
    </lineage>
</organism>
<proteinExistence type="predicted"/>
<keyword evidence="3" id="KW-1185">Reference proteome</keyword>
<feature type="compositionally biased region" description="Polar residues" evidence="1">
    <location>
        <begin position="749"/>
        <end position="763"/>
    </location>
</feature>
<evidence type="ECO:0000313" key="2">
    <source>
        <dbReference type="EMBL" id="VDI16648.1"/>
    </source>
</evidence>
<dbReference type="EMBL" id="UYJE01003117">
    <property type="protein sequence ID" value="VDI16648.1"/>
    <property type="molecule type" value="Genomic_DNA"/>
</dbReference>
<name>A0A8B6DCF1_MYTGA</name>